<dbReference type="AlphaFoldDB" id="A0A1M6H487"/>
<dbReference type="STRING" id="1121302.SAMN02745163_01476"/>
<dbReference type="GO" id="GO:0051539">
    <property type="term" value="F:4 iron, 4 sulfur cluster binding"/>
    <property type="evidence" value="ECO:0007669"/>
    <property type="project" value="UniProtKB-KW"/>
</dbReference>
<dbReference type="InterPro" id="IPR058240">
    <property type="entry name" value="rSAM_sf"/>
</dbReference>
<dbReference type="EMBL" id="FQZB01000006">
    <property type="protein sequence ID" value="SHJ16942.1"/>
    <property type="molecule type" value="Genomic_DNA"/>
</dbReference>
<dbReference type="Gene3D" id="3.20.20.70">
    <property type="entry name" value="Aldolase class I"/>
    <property type="match status" value="1"/>
</dbReference>
<dbReference type="CDD" id="cd01335">
    <property type="entry name" value="Radical_SAM"/>
    <property type="match status" value="1"/>
</dbReference>
<name>A0A1M6H487_9CLOT</name>
<dbReference type="InterPro" id="IPR013785">
    <property type="entry name" value="Aldolase_TIM"/>
</dbReference>
<evidence type="ECO:0000256" key="2">
    <source>
        <dbReference type="ARBA" id="ARBA00022485"/>
    </source>
</evidence>
<keyword evidence="2" id="KW-0004">4Fe-4S</keyword>
<dbReference type="SUPFAM" id="SSF102114">
    <property type="entry name" value="Radical SAM enzymes"/>
    <property type="match status" value="1"/>
</dbReference>
<dbReference type="Pfam" id="PF13186">
    <property type="entry name" value="SPASM"/>
    <property type="match status" value="1"/>
</dbReference>
<dbReference type="InterPro" id="IPR007197">
    <property type="entry name" value="rSAM"/>
</dbReference>
<evidence type="ECO:0000256" key="3">
    <source>
        <dbReference type="ARBA" id="ARBA00022691"/>
    </source>
</evidence>
<feature type="domain" description="Radical SAM core" evidence="7">
    <location>
        <begin position="1"/>
        <end position="202"/>
    </location>
</feature>
<keyword evidence="3" id="KW-0949">S-adenosyl-L-methionine</keyword>
<dbReference type="InterPro" id="IPR023885">
    <property type="entry name" value="4Fe4S-binding_SPASM_dom"/>
</dbReference>
<evidence type="ECO:0000256" key="5">
    <source>
        <dbReference type="ARBA" id="ARBA00023004"/>
    </source>
</evidence>
<proteinExistence type="predicted"/>
<evidence type="ECO:0000313" key="9">
    <source>
        <dbReference type="Proteomes" id="UP000184310"/>
    </source>
</evidence>
<evidence type="ECO:0000313" key="8">
    <source>
        <dbReference type="EMBL" id="SHJ16942.1"/>
    </source>
</evidence>
<keyword evidence="4" id="KW-0479">Metal-binding</keyword>
<gene>
    <name evidence="8" type="ORF">SAMN02745163_01476</name>
</gene>
<dbReference type="PROSITE" id="PS51918">
    <property type="entry name" value="RADICAL_SAM"/>
    <property type="match status" value="1"/>
</dbReference>
<keyword evidence="6" id="KW-0411">Iron-sulfur</keyword>
<reference evidence="8 9" key="1">
    <citation type="submission" date="2016-11" db="EMBL/GenBank/DDBJ databases">
        <authorList>
            <person name="Jaros S."/>
            <person name="Januszkiewicz K."/>
            <person name="Wedrychowicz H."/>
        </authorList>
    </citation>
    <scope>NUCLEOTIDE SEQUENCE [LARGE SCALE GENOMIC DNA]</scope>
    <source>
        <strain evidence="8 9">DSM 21758</strain>
    </source>
</reference>
<evidence type="ECO:0000259" key="7">
    <source>
        <dbReference type="PROSITE" id="PS51918"/>
    </source>
</evidence>
<dbReference type="SFLD" id="SFLDG01387">
    <property type="entry name" value="BtrN-like_SPASM_domain_contain"/>
    <property type="match status" value="1"/>
</dbReference>
<dbReference type="OrthoDB" id="9805809at2"/>
<dbReference type="Proteomes" id="UP000184310">
    <property type="component" value="Unassembled WGS sequence"/>
</dbReference>
<accession>A0A1M6H487</accession>
<organism evidence="8 9">
    <name type="scientific">Clostridium cavendishii DSM 21758</name>
    <dbReference type="NCBI Taxonomy" id="1121302"/>
    <lineage>
        <taxon>Bacteria</taxon>
        <taxon>Bacillati</taxon>
        <taxon>Bacillota</taxon>
        <taxon>Clostridia</taxon>
        <taxon>Eubacteriales</taxon>
        <taxon>Clostridiaceae</taxon>
        <taxon>Clostridium</taxon>
    </lineage>
</organism>
<dbReference type="CDD" id="cd21122">
    <property type="entry name" value="SPASM_rSAM"/>
    <property type="match status" value="1"/>
</dbReference>
<protein>
    <submittedName>
        <fullName evidence="8">Radical SAM additional 4Fe4S-binding SPASM domain-containing protein</fullName>
    </submittedName>
</protein>
<evidence type="ECO:0000256" key="6">
    <source>
        <dbReference type="ARBA" id="ARBA00023014"/>
    </source>
</evidence>
<evidence type="ECO:0000256" key="1">
    <source>
        <dbReference type="ARBA" id="ARBA00001966"/>
    </source>
</evidence>
<dbReference type="Pfam" id="PF04055">
    <property type="entry name" value="Radical_SAM"/>
    <property type="match status" value="1"/>
</dbReference>
<sequence length="290" mass="33917">MSEFKKFYIEITNICNLACEFCPQTKRKPEIMDEQTFINILDKIKPYTEYIYFHVKGEPLLHKSIDRFLDISYEKGFKVNITTNGTLIKKASSKLLGKKALRQINFSLHSFDGNKENGSKDEYIDDILAFAKEARKDSDVIIAYRLWNLEKENKLNFEKKKNNHIIRRLEEEYKLDFKIEEEIPKCRGIKIAEKVYLNQDHEFVWPALTNEEYIGESFCYGLRTQIAVLVDGTVVPCCLDGEGVINLGNIKSEDFKDIIESDRARDIIEGFSRREAVEELCKKCGYRTRF</sequence>
<dbReference type="PANTHER" id="PTHR43787:SF10">
    <property type="entry name" value="COFACTOR MODIFYING PROTEIN"/>
    <property type="match status" value="1"/>
</dbReference>
<evidence type="ECO:0000256" key="4">
    <source>
        <dbReference type="ARBA" id="ARBA00022723"/>
    </source>
</evidence>
<keyword evidence="9" id="KW-1185">Reference proteome</keyword>
<dbReference type="GO" id="GO:0003824">
    <property type="term" value="F:catalytic activity"/>
    <property type="evidence" value="ECO:0007669"/>
    <property type="project" value="InterPro"/>
</dbReference>
<dbReference type="InterPro" id="IPR034391">
    <property type="entry name" value="AdoMet-like_SPASM_containing"/>
</dbReference>
<keyword evidence="5" id="KW-0408">Iron</keyword>
<dbReference type="RefSeq" id="WP_072986031.1">
    <property type="nucleotide sequence ID" value="NZ_FQZB01000006.1"/>
</dbReference>
<dbReference type="SFLD" id="SFLDG01067">
    <property type="entry name" value="SPASM/twitch_domain_containing"/>
    <property type="match status" value="1"/>
</dbReference>
<comment type="cofactor">
    <cofactor evidence="1">
        <name>[4Fe-4S] cluster</name>
        <dbReference type="ChEBI" id="CHEBI:49883"/>
    </cofactor>
</comment>
<dbReference type="GO" id="GO:0046872">
    <property type="term" value="F:metal ion binding"/>
    <property type="evidence" value="ECO:0007669"/>
    <property type="project" value="UniProtKB-KW"/>
</dbReference>
<dbReference type="PANTHER" id="PTHR43787">
    <property type="entry name" value="FEMO COFACTOR BIOSYNTHESIS PROTEIN NIFB-RELATED"/>
    <property type="match status" value="1"/>
</dbReference>
<dbReference type="SFLD" id="SFLDS00029">
    <property type="entry name" value="Radical_SAM"/>
    <property type="match status" value="1"/>
</dbReference>